<feature type="transmembrane region" description="Helical" evidence="2">
    <location>
        <begin position="68"/>
        <end position="88"/>
    </location>
</feature>
<feature type="transmembrane region" description="Helical" evidence="2">
    <location>
        <begin position="180"/>
        <end position="201"/>
    </location>
</feature>
<dbReference type="AlphaFoldDB" id="A0A967B213"/>
<keyword evidence="2" id="KW-0812">Transmembrane</keyword>
<keyword evidence="5" id="KW-1185">Reference proteome</keyword>
<keyword evidence="2" id="KW-1133">Transmembrane helix</keyword>
<evidence type="ECO:0000256" key="2">
    <source>
        <dbReference type="SAM" id="Phobius"/>
    </source>
</evidence>
<gene>
    <name evidence="4" type="ORF">G9U51_08635</name>
</gene>
<feature type="transmembrane region" description="Helical" evidence="2">
    <location>
        <begin position="34"/>
        <end position="56"/>
    </location>
</feature>
<proteinExistence type="predicted"/>
<dbReference type="Proteomes" id="UP000744769">
    <property type="component" value="Unassembled WGS sequence"/>
</dbReference>
<sequence length="382" mass="40971">MSLGLVAPVVPVVFWAGGLARAPSAVHARERRPLCAALLAFAVALTADVPAVYVRVDGWLGIANVADLVEHVFGMVGVFALLVTLNYLGTPSGAHARQTWTAWGWTRLAVLAAAVGASVVLFFAARLPVETAHFTEEYGHLPVIAAYWSITLAYFGVALIELAQMVATRSARATRATLRIGLRIVGVGVALGVVYSAIKIVELVLDEDGRAGTVRRAADRLDPIVLVTGAVVIGVGLLLPAADTTWRHLAAGLRDRATLLRLRPLWRDLTRAMPEVVLGGRPSLWADLCGRDPSFRLYRRAIEIRDVALAARVGEEVPTLTPEQVSALLAGLSATDRWNGDEPPDASGGHHPAEDAGGELRPLLELARTWQPGHRRRPRVTT</sequence>
<protein>
    <recommendedName>
        <fullName evidence="3">DUF6545 domain-containing protein</fullName>
    </recommendedName>
</protein>
<dbReference type="Pfam" id="PF20182">
    <property type="entry name" value="DUF6545"/>
    <property type="match status" value="1"/>
</dbReference>
<organism evidence="4 5">
    <name type="scientific">Metallococcus carri</name>
    <dbReference type="NCBI Taxonomy" id="1656884"/>
    <lineage>
        <taxon>Bacteria</taxon>
        <taxon>Bacillati</taxon>
        <taxon>Actinomycetota</taxon>
        <taxon>Actinomycetes</taxon>
        <taxon>Micrococcales</taxon>
        <taxon>Dermacoccaceae</taxon>
        <taxon>Metallococcus</taxon>
    </lineage>
</organism>
<keyword evidence="2" id="KW-0472">Membrane</keyword>
<feature type="transmembrane region" description="Helical" evidence="2">
    <location>
        <begin position="6"/>
        <end position="22"/>
    </location>
</feature>
<name>A0A967B213_9MICO</name>
<evidence type="ECO:0000256" key="1">
    <source>
        <dbReference type="SAM" id="MobiDB-lite"/>
    </source>
</evidence>
<comment type="caution">
    <text evidence="4">The sequence shown here is derived from an EMBL/GenBank/DDBJ whole genome shotgun (WGS) entry which is preliminary data.</text>
</comment>
<dbReference type="InterPro" id="IPR046675">
    <property type="entry name" value="DUF6545"/>
</dbReference>
<dbReference type="RefSeq" id="WP_166196018.1">
    <property type="nucleotide sequence ID" value="NZ_JAAOIV010000005.1"/>
</dbReference>
<feature type="transmembrane region" description="Helical" evidence="2">
    <location>
        <begin position="108"/>
        <end position="125"/>
    </location>
</feature>
<evidence type="ECO:0000313" key="4">
    <source>
        <dbReference type="EMBL" id="NHN55840.1"/>
    </source>
</evidence>
<dbReference type="InterPro" id="IPR050039">
    <property type="entry name" value="MAB_1171c-like"/>
</dbReference>
<feature type="transmembrane region" description="Helical" evidence="2">
    <location>
        <begin position="145"/>
        <end position="168"/>
    </location>
</feature>
<accession>A0A967B213</accession>
<dbReference type="NCBIfam" id="NF042915">
    <property type="entry name" value="MAB_1171c_fam"/>
    <property type="match status" value="1"/>
</dbReference>
<dbReference type="EMBL" id="JAAOIV010000005">
    <property type="protein sequence ID" value="NHN55840.1"/>
    <property type="molecule type" value="Genomic_DNA"/>
</dbReference>
<evidence type="ECO:0000259" key="3">
    <source>
        <dbReference type="Pfam" id="PF20182"/>
    </source>
</evidence>
<reference evidence="4" key="1">
    <citation type="submission" date="2020-03" db="EMBL/GenBank/DDBJ databases">
        <title>Draft sequencing of Calidifontibacter sp. DB0510.</title>
        <authorList>
            <person name="Kim D.-U."/>
        </authorList>
    </citation>
    <scope>NUCLEOTIDE SEQUENCE</scope>
    <source>
        <strain evidence="4">DB0510</strain>
    </source>
</reference>
<feature type="domain" description="DUF6545" evidence="3">
    <location>
        <begin position="254"/>
        <end position="371"/>
    </location>
</feature>
<feature type="region of interest" description="Disordered" evidence="1">
    <location>
        <begin position="336"/>
        <end position="360"/>
    </location>
</feature>
<evidence type="ECO:0000313" key="5">
    <source>
        <dbReference type="Proteomes" id="UP000744769"/>
    </source>
</evidence>
<feature type="transmembrane region" description="Helical" evidence="2">
    <location>
        <begin position="221"/>
        <end position="239"/>
    </location>
</feature>